<dbReference type="InterPro" id="IPR036890">
    <property type="entry name" value="HATPase_C_sf"/>
</dbReference>
<dbReference type="EMBL" id="BAAAPF010000406">
    <property type="protein sequence ID" value="GAA1507211.1"/>
    <property type="molecule type" value="Genomic_DNA"/>
</dbReference>
<evidence type="ECO:0000256" key="8">
    <source>
        <dbReference type="ARBA" id="ARBA00023012"/>
    </source>
</evidence>
<comment type="catalytic activity">
    <reaction evidence="1">
        <text>ATP + protein L-histidine = ADP + protein N-phospho-L-histidine.</text>
        <dbReference type="EC" id="2.7.13.3"/>
    </reaction>
</comment>
<organism evidence="12 13">
    <name type="scientific">Streptomyces synnematoformans</name>
    <dbReference type="NCBI Taxonomy" id="415721"/>
    <lineage>
        <taxon>Bacteria</taxon>
        <taxon>Bacillati</taxon>
        <taxon>Actinomycetota</taxon>
        <taxon>Actinomycetes</taxon>
        <taxon>Kitasatosporales</taxon>
        <taxon>Streptomycetaceae</taxon>
        <taxon>Streptomyces</taxon>
    </lineage>
</organism>
<keyword evidence="4" id="KW-0808">Transferase</keyword>
<evidence type="ECO:0000256" key="5">
    <source>
        <dbReference type="ARBA" id="ARBA00022741"/>
    </source>
</evidence>
<dbReference type="Proteomes" id="UP001500443">
    <property type="component" value="Unassembled WGS sequence"/>
</dbReference>
<dbReference type="SUPFAM" id="SSF55874">
    <property type="entry name" value="ATPase domain of HSP90 chaperone/DNA topoisomerase II/histidine kinase"/>
    <property type="match status" value="1"/>
</dbReference>
<keyword evidence="10" id="KW-0472">Membrane</keyword>
<dbReference type="PANTHER" id="PTHR24421">
    <property type="entry name" value="NITRATE/NITRITE SENSOR PROTEIN NARX-RELATED"/>
    <property type="match status" value="1"/>
</dbReference>
<evidence type="ECO:0000256" key="3">
    <source>
        <dbReference type="ARBA" id="ARBA00022553"/>
    </source>
</evidence>
<evidence type="ECO:0000256" key="9">
    <source>
        <dbReference type="SAM" id="MobiDB-lite"/>
    </source>
</evidence>
<feature type="region of interest" description="Disordered" evidence="9">
    <location>
        <begin position="206"/>
        <end position="232"/>
    </location>
</feature>
<dbReference type="GO" id="GO:0016301">
    <property type="term" value="F:kinase activity"/>
    <property type="evidence" value="ECO:0007669"/>
    <property type="project" value="UniProtKB-KW"/>
</dbReference>
<dbReference type="InterPro" id="IPR011712">
    <property type="entry name" value="Sig_transdc_His_kin_sub3_dim/P"/>
</dbReference>
<feature type="compositionally biased region" description="Acidic residues" evidence="9">
    <location>
        <begin position="213"/>
        <end position="223"/>
    </location>
</feature>
<evidence type="ECO:0000256" key="7">
    <source>
        <dbReference type="ARBA" id="ARBA00022840"/>
    </source>
</evidence>
<evidence type="ECO:0000259" key="11">
    <source>
        <dbReference type="SMART" id="SM00387"/>
    </source>
</evidence>
<dbReference type="CDD" id="cd16917">
    <property type="entry name" value="HATPase_UhpB-NarQ-NarX-like"/>
    <property type="match status" value="1"/>
</dbReference>
<gene>
    <name evidence="12" type="ORF">GCM10009802_62980</name>
</gene>
<protein>
    <recommendedName>
        <fullName evidence="2">histidine kinase</fullName>
        <ecNumber evidence="2">2.7.13.3</ecNumber>
    </recommendedName>
</protein>
<reference evidence="12 13" key="1">
    <citation type="journal article" date="2019" name="Int. J. Syst. Evol. Microbiol.">
        <title>The Global Catalogue of Microorganisms (GCM) 10K type strain sequencing project: providing services to taxonomists for standard genome sequencing and annotation.</title>
        <authorList>
            <consortium name="The Broad Institute Genomics Platform"/>
            <consortium name="The Broad Institute Genome Sequencing Center for Infectious Disease"/>
            <person name="Wu L."/>
            <person name="Ma J."/>
        </authorList>
    </citation>
    <scope>NUCLEOTIDE SEQUENCE [LARGE SCALE GENOMIC DNA]</scope>
    <source>
        <strain evidence="12 13">JCM 15481</strain>
    </source>
</reference>
<dbReference type="EC" id="2.7.13.3" evidence="2"/>
<sequence>MALAATPELFTNQFVLAQVALSFLLGRRTEHPRSALLLFGAIAATGLVLTRAVPDATFDGWGTLVLTVLFAMVLPWLLGRYARQHAALVGTGWELAERLEHEQELTADRTRLRERSRIAGDMHDSLGHELTLIAVRAAALQVSPGLDDAARKEAAELRAAAATATERLREVIGLLREDGEGAPVHPADDRVEGLVQRAVASGMRVELVRERDPEEEPEQEQPEPDQGPPLPAVTDRAIHRVVQEALTNAAKHAPGARVTVRLRRGADHVEVSVVNDPSGPGAANASPTGGYGLVGLDERVRLAGGTLRAQPVDGGFAVTARLPLDPGAAPAPPREYAARREHARARRRVRRGILDAIWIPVVGTVVLGALLFGVDVYTSYRSVLDADTYDTLRIGQPREAVERRLPAYEADVNTHPHGAPADPPGTDDCRIYSTELFSLDPAYRLCFTDGRLSHKDEIDAAP</sequence>
<evidence type="ECO:0000313" key="13">
    <source>
        <dbReference type="Proteomes" id="UP001500443"/>
    </source>
</evidence>
<dbReference type="Gene3D" id="3.30.565.10">
    <property type="entry name" value="Histidine kinase-like ATPase, C-terminal domain"/>
    <property type="match status" value="1"/>
</dbReference>
<evidence type="ECO:0000256" key="6">
    <source>
        <dbReference type="ARBA" id="ARBA00022777"/>
    </source>
</evidence>
<comment type="caution">
    <text evidence="12">The sequence shown here is derived from an EMBL/GenBank/DDBJ whole genome shotgun (WGS) entry which is preliminary data.</text>
</comment>
<keyword evidence="7" id="KW-0067">ATP-binding</keyword>
<feature type="transmembrane region" description="Helical" evidence="10">
    <location>
        <begin position="60"/>
        <end position="78"/>
    </location>
</feature>
<name>A0ABN1ZY36_9ACTN</name>
<dbReference type="InterPro" id="IPR003594">
    <property type="entry name" value="HATPase_dom"/>
</dbReference>
<proteinExistence type="predicted"/>
<feature type="transmembrane region" description="Helical" evidence="10">
    <location>
        <begin position="353"/>
        <end position="374"/>
    </location>
</feature>
<keyword evidence="8" id="KW-0902">Two-component regulatory system</keyword>
<keyword evidence="6 12" id="KW-0418">Kinase</keyword>
<evidence type="ECO:0000256" key="4">
    <source>
        <dbReference type="ARBA" id="ARBA00022679"/>
    </source>
</evidence>
<keyword evidence="10" id="KW-1133">Transmembrane helix</keyword>
<keyword evidence="3" id="KW-0597">Phosphoprotein</keyword>
<keyword evidence="10" id="KW-0812">Transmembrane</keyword>
<evidence type="ECO:0000256" key="10">
    <source>
        <dbReference type="SAM" id="Phobius"/>
    </source>
</evidence>
<dbReference type="SMART" id="SM00387">
    <property type="entry name" value="HATPase_c"/>
    <property type="match status" value="1"/>
</dbReference>
<evidence type="ECO:0000256" key="2">
    <source>
        <dbReference type="ARBA" id="ARBA00012438"/>
    </source>
</evidence>
<dbReference type="InterPro" id="IPR050482">
    <property type="entry name" value="Sensor_HK_TwoCompSys"/>
</dbReference>
<evidence type="ECO:0000256" key="1">
    <source>
        <dbReference type="ARBA" id="ARBA00000085"/>
    </source>
</evidence>
<evidence type="ECO:0000313" key="12">
    <source>
        <dbReference type="EMBL" id="GAA1507211.1"/>
    </source>
</evidence>
<dbReference type="Gene3D" id="1.20.5.1930">
    <property type="match status" value="1"/>
</dbReference>
<dbReference type="PANTHER" id="PTHR24421:SF10">
    <property type="entry name" value="NITRATE_NITRITE SENSOR PROTEIN NARQ"/>
    <property type="match status" value="1"/>
</dbReference>
<dbReference type="Pfam" id="PF02518">
    <property type="entry name" value="HATPase_c"/>
    <property type="match status" value="1"/>
</dbReference>
<feature type="transmembrane region" description="Helical" evidence="10">
    <location>
        <begin position="35"/>
        <end position="54"/>
    </location>
</feature>
<feature type="domain" description="Histidine kinase/HSP90-like ATPase" evidence="11">
    <location>
        <begin position="233"/>
        <end position="326"/>
    </location>
</feature>
<keyword evidence="13" id="KW-1185">Reference proteome</keyword>
<accession>A0ABN1ZY36</accession>
<dbReference type="Pfam" id="PF07730">
    <property type="entry name" value="HisKA_3"/>
    <property type="match status" value="1"/>
</dbReference>
<keyword evidence="5" id="KW-0547">Nucleotide-binding</keyword>